<feature type="compositionally biased region" description="Low complexity" evidence="1">
    <location>
        <begin position="1"/>
        <end position="20"/>
    </location>
</feature>
<name>A0A2M4AP59_9DIPT</name>
<feature type="transmembrane region" description="Helical" evidence="2">
    <location>
        <begin position="166"/>
        <end position="185"/>
    </location>
</feature>
<keyword evidence="2" id="KW-0472">Membrane</keyword>
<feature type="transmembrane region" description="Helical" evidence="2">
    <location>
        <begin position="205"/>
        <end position="226"/>
    </location>
</feature>
<organism evidence="3">
    <name type="scientific">Anopheles triannulatus</name>
    <dbReference type="NCBI Taxonomy" id="58253"/>
    <lineage>
        <taxon>Eukaryota</taxon>
        <taxon>Metazoa</taxon>
        <taxon>Ecdysozoa</taxon>
        <taxon>Arthropoda</taxon>
        <taxon>Hexapoda</taxon>
        <taxon>Insecta</taxon>
        <taxon>Pterygota</taxon>
        <taxon>Neoptera</taxon>
        <taxon>Endopterygota</taxon>
        <taxon>Diptera</taxon>
        <taxon>Nematocera</taxon>
        <taxon>Culicoidea</taxon>
        <taxon>Culicidae</taxon>
        <taxon>Anophelinae</taxon>
        <taxon>Anopheles</taxon>
    </lineage>
</organism>
<dbReference type="PANTHER" id="PTHR15026">
    <property type="entry name" value="CALCIUM-SIGNAL MODULATING CYCLOPHILIN LIGAND CAML"/>
    <property type="match status" value="1"/>
</dbReference>
<sequence>MEEDTAATPDVPSPAAVDPAAARREARRRKILENSNNRLSKIVGREMETSSVPTAQPQPPDVAPAAEVIPDEFTSPPVKLPDIIYPDPEDERMVYDPLLGESEPPIDFSSLNGMMNGQNGDIFQLLNSLNRAQGGNGGAFGTTDGTTSAGAAQPEQYVRLRRTLRLRIHLVVAAVAIYLLFASGYERFIGGSVFLPLLAWELIELIMIGPSESSAVSPLLGMVLLLGGIPMRTSQILQKVLGTIQKVLRDVTFFVFFFVLTHLAWSMFGLGIELRYVLGYDQLEPPTITHSNLVGLAS</sequence>
<dbReference type="AlphaFoldDB" id="A0A2M4AP59"/>
<dbReference type="EMBL" id="GGFK01009239">
    <property type="protein sequence ID" value="MBW42560.1"/>
    <property type="molecule type" value="Transcribed_RNA"/>
</dbReference>
<evidence type="ECO:0000256" key="1">
    <source>
        <dbReference type="SAM" id="MobiDB-lite"/>
    </source>
</evidence>
<feature type="region of interest" description="Disordered" evidence="1">
    <location>
        <begin position="1"/>
        <end position="63"/>
    </location>
</feature>
<evidence type="ECO:0000256" key="2">
    <source>
        <dbReference type="SAM" id="Phobius"/>
    </source>
</evidence>
<reference evidence="3" key="1">
    <citation type="submission" date="2018-01" db="EMBL/GenBank/DDBJ databases">
        <title>An insight into the sialome of Amazonian anophelines.</title>
        <authorList>
            <person name="Ribeiro J.M."/>
            <person name="Scarpassa V."/>
            <person name="Calvo E."/>
        </authorList>
    </citation>
    <scope>NUCLEOTIDE SEQUENCE</scope>
    <source>
        <tissue evidence="3">Salivary glands</tissue>
    </source>
</reference>
<keyword evidence="2" id="KW-1133">Transmembrane helix</keyword>
<keyword evidence="2" id="KW-0812">Transmembrane</keyword>
<evidence type="ECO:0000313" key="3">
    <source>
        <dbReference type="EMBL" id="MBW42560.1"/>
    </source>
</evidence>
<accession>A0A2M4AP59</accession>
<proteinExistence type="predicted"/>
<protein>
    <submittedName>
        <fullName evidence="3">Putative calcium signal-modulating cyclophilin ligand</fullName>
    </submittedName>
</protein>
<feature type="transmembrane region" description="Helical" evidence="2">
    <location>
        <begin position="247"/>
        <end position="268"/>
    </location>
</feature>
<dbReference type="GO" id="GO:0043529">
    <property type="term" value="C:GET complex"/>
    <property type="evidence" value="ECO:0007669"/>
    <property type="project" value="TreeGrafter"/>
</dbReference>
<dbReference type="PANTHER" id="PTHR15026:SF0">
    <property type="entry name" value="GUIDED ENTRY OF TAIL-ANCHORED PROTEINS FACTOR CAMLG"/>
    <property type="match status" value="1"/>
</dbReference>
<dbReference type="InterPro" id="IPR016719">
    <property type="entry name" value="CAMLG"/>
</dbReference>
<dbReference type="GO" id="GO:0071816">
    <property type="term" value="P:tail-anchored membrane protein insertion into ER membrane"/>
    <property type="evidence" value="ECO:0007669"/>
    <property type="project" value="TreeGrafter"/>
</dbReference>